<keyword evidence="6 9" id="KW-0238">DNA-binding</keyword>
<evidence type="ECO:0000256" key="5">
    <source>
        <dbReference type="ARBA" id="ARBA00022908"/>
    </source>
</evidence>
<dbReference type="InterPro" id="IPR002104">
    <property type="entry name" value="Integrase_catalytic"/>
</dbReference>
<reference evidence="12 13" key="1">
    <citation type="journal article" date="2015" name="Nature">
        <title>rRNA introns, odd ribosomes, and small enigmatic genomes across a large radiation of phyla.</title>
        <authorList>
            <person name="Brown C.T."/>
            <person name="Hug L.A."/>
            <person name="Thomas B.C."/>
            <person name="Sharon I."/>
            <person name="Castelle C.J."/>
            <person name="Singh A."/>
            <person name="Wilkins M.J."/>
            <person name="Williams K.H."/>
            <person name="Banfield J.F."/>
        </authorList>
    </citation>
    <scope>NUCLEOTIDE SEQUENCE [LARGE SCALE GENOMIC DNA]</scope>
</reference>
<evidence type="ECO:0000256" key="4">
    <source>
        <dbReference type="ARBA" id="ARBA00022829"/>
    </source>
</evidence>
<gene>
    <name evidence="12" type="ORF">UR21_C0009G0052</name>
</gene>
<dbReference type="InterPro" id="IPR013762">
    <property type="entry name" value="Integrase-like_cat_sf"/>
</dbReference>
<name>A0A0F9YYE5_9BACT</name>
<dbReference type="PANTHER" id="PTHR30349:SF77">
    <property type="entry name" value="TYROSINE RECOMBINASE XERC"/>
    <property type="match status" value="1"/>
</dbReference>
<keyword evidence="3" id="KW-0132">Cell division</keyword>
<dbReference type="Pfam" id="PF02899">
    <property type="entry name" value="Phage_int_SAM_1"/>
    <property type="match status" value="1"/>
</dbReference>
<proteinExistence type="predicted"/>
<sequence>MPKDNFNLSKKIDKFIDYLEFDKNYSPLTIRNYSHYLNRFLFFFNDEKISNISNLNVELINKYKNKLIKLNLSNKTCGFHLISLRSFLKWMNKNGENVLSVDQIDIPKAEANKLIFLNGSDVEKLLNTPNTNMLQGKRDRAILELFYATGLRISELTSLNKNSFDNSKNEIRFNKKTIFLSTRALNWLTIYIEARNDKNKALFISHKGLVTRLTPRSVERMLKKYTKFAELPTNITPKALRHSFATDLLLAGAEVGSVQKMLGHKNISTTQIYTHVTNKQLHEIHETFHGRGK</sequence>
<evidence type="ECO:0000256" key="9">
    <source>
        <dbReference type="PROSITE-ProRule" id="PRU01248"/>
    </source>
</evidence>
<keyword evidence="7" id="KW-0233">DNA recombination</keyword>
<dbReference type="AlphaFoldDB" id="A0A0F9YYE5"/>
<evidence type="ECO:0000256" key="2">
    <source>
        <dbReference type="ARBA" id="ARBA00022490"/>
    </source>
</evidence>
<dbReference type="GO" id="GO:0006310">
    <property type="term" value="P:DNA recombination"/>
    <property type="evidence" value="ECO:0007669"/>
    <property type="project" value="UniProtKB-KW"/>
</dbReference>
<keyword evidence="5" id="KW-0229">DNA integration</keyword>
<dbReference type="InterPro" id="IPR011010">
    <property type="entry name" value="DNA_brk_join_enz"/>
</dbReference>
<dbReference type="GO" id="GO:0003677">
    <property type="term" value="F:DNA binding"/>
    <property type="evidence" value="ECO:0007669"/>
    <property type="project" value="UniProtKB-UniRule"/>
</dbReference>
<evidence type="ECO:0000313" key="13">
    <source>
        <dbReference type="Proteomes" id="UP000034803"/>
    </source>
</evidence>
<accession>A0A0F9YYE5</accession>
<dbReference type="PROSITE" id="PS51898">
    <property type="entry name" value="TYR_RECOMBINASE"/>
    <property type="match status" value="1"/>
</dbReference>
<evidence type="ECO:0000313" key="12">
    <source>
        <dbReference type="EMBL" id="KKP31471.1"/>
    </source>
</evidence>
<evidence type="ECO:0000256" key="7">
    <source>
        <dbReference type="ARBA" id="ARBA00023172"/>
    </source>
</evidence>
<dbReference type="Pfam" id="PF00589">
    <property type="entry name" value="Phage_integrase"/>
    <property type="match status" value="1"/>
</dbReference>
<dbReference type="GO" id="GO:0005737">
    <property type="term" value="C:cytoplasm"/>
    <property type="evidence" value="ECO:0007669"/>
    <property type="project" value="UniProtKB-SubCell"/>
</dbReference>
<keyword evidence="8" id="KW-0131">Cell cycle</keyword>
<evidence type="ECO:0000259" key="10">
    <source>
        <dbReference type="PROSITE" id="PS51898"/>
    </source>
</evidence>
<feature type="domain" description="Tyr recombinase" evidence="10">
    <location>
        <begin position="112"/>
        <end position="286"/>
    </location>
</feature>
<protein>
    <submittedName>
        <fullName evidence="12">Tyrosine recombinase XerC</fullName>
    </submittedName>
</protein>
<dbReference type="PROSITE" id="PS51900">
    <property type="entry name" value="CB"/>
    <property type="match status" value="1"/>
</dbReference>
<dbReference type="GO" id="GO:0015074">
    <property type="term" value="P:DNA integration"/>
    <property type="evidence" value="ECO:0007669"/>
    <property type="project" value="UniProtKB-KW"/>
</dbReference>
<organism evidence="12 13">
    <name type="scientific">Candidatus Woesebacteria bacterium GW2011_GWC2_31_9</name>
    <dbReference type="NCBI Taxonomy" id="1618586"/>
    <lineage>
        <taxon>Bacteria</taxon>
        <taxon>Candidatus Woeseibacteriota</taxon>
    </lineage>
</organism>
<dbReference type="Gene3D" id="1.10.443.10">
    <property type="entry name" value="Intergrase catalytic core"/>
    <property type="match status" value="1"/>
</dbReference>
<evidence type="ECO:0000256" key="3">
    <source>
        <dbReference type="ARBA" id="ARBA00022618"/>
    </source>
</evidence>
<evidence type="ECO:0000256" key="8">
    <source>
        <dbReference type="ARBA" id="ARBA00023306"/>
    </source>
</evidence>
<dbReference type="InterPro" id="IPR044068">
    <property type="entry name" value="CB"/>
</dbReference>
<dbReference type="InterPro" id="IPR004107">
    <property type="entry name" value="Integrase_SAM-like_N"/>
</dbReference>
<dbReference type="GO" id="GO:0051301">
    <property type="term" value="P:cell division"/>
    <property type="evidence" value="ECO:0007669"/>
    <property type="project" value="UniProtKB-KW"/>
</dbReference>
<feature type="domain" description="Core-binding (CB)" evidence="11">
    <location>
        <begin position="6"/>
        <end position="92"/>
    </location>
</feature>
<comment type="caution">
    <text evidence="12">The sequence shown here is derived from an EMBL/GenBank/DDBJ whole genome shotgun (WGS) entry which is preliminary data.</text>
</comment>
<evidence type="ECO:0000256" key="6">
    <source>
        <dbReference type="ARBA" id="ARBA00023125"/>
    </source>
</evidence>
<dbReference type="InterPro" id="IPR050090">
    <property type="entry name" value="Tyrosine_recombinase_XerCD"/>
</dbReference>
<dbReference type="EMBL" id="LBOI01000009">
    <property type="protein sequence ID" value="KKP31471.1"/>
    <property type="molecule type" value="Genomic_DNA"/>
</dbReference>
<dbReference type="GO" id="GO:0007059">
    <property type="term" value="P:chromosome segregation"/>
    <property type="evidence" value="ECO:0007669"/>
    <property type="project" value="UniProtKB-KW"/>
</dbReference>
<evidence type="ECO:0000259" key="11">
    <source>
        <dbReference type="PROSITE" id="PS51900"/>
    </source>
</evidence>
<comment type="subcellular location">
    <subcellularLocation>
        <location evidence="1">Cytoplasm</location>
    </subcellularLocation>
</comment>
<dbReference type="Proteomes" id="UP000034803">
    <property type="component" value="Unassembled WGS sequence"/>
</dbReference>
<dbReference type="PANTHER" id="PTHR30349">
    <property type="entry name" value="PHAGE INTEGRASE-RELATED"/>
    <property type="match status" value="1"/>
</dbReference>
<dbReference type="InterPro" id="IPR010998">
    <property type="entry name" value="Integrase_recombinase_N"/>
</dbReference>
<dbReference type="Gene3D" id="1.10.150.130">
    <property type="match status" value="1"/>
</dbReference>
<evidence type="ECO:0000256" key="1">
    <source>
        <dbReference type="ARBA" id="ARBA00004496"/>
    </source>
</evidence>
<dbReference type="SUPFAM" id="SSF56349">
    <property type="entry name" value="DNA breaking-rejoining enzymes"/>
    <property type="match status" value="1"/>
</dbReference>
<keyword evidence="4" id="KW-0159">Chromosome partition</keyword>
<keyword evidence="2" id="KW-0963">Cytoplasm</keyword>